<comment type="caution">
    <text evidence="1">The sequence shown here is derived from an EMBL/GenBank/DDBJ whole genome shotgun (WGS) entry which is preliminary data.</text>
</comment>
<proteinExistence type="predicted"/>
<evidence type="ECO:0000313" key="2">
    <source>
        <dbReference type="Proteomes" id="UP001497680"/>
    </source>
</evidence>
<gene>
    <name evidence="1" type="ORF">F4821DRAFT_277051</name>
</gene>
<organism evidence="1 2">
    <name type="scientific">Hypoxylon rubiginosum</name>
    <dbReference type="NCBI Taxonomy" id="110542"/>
    <lineage>
        <taxon>Eukaryota</taxon>
        <taxon>Fungi</taxon>
        <taxon>Dikarya</taxon>
        <taxon>Ascomycota</taxon>
        <taxon>Pezizomycotina</taxon>
        <taxon>Sordariomycetes</taxon>
        <taxon>Xylariomycetidae</taxon>
        <taxon>Xylariales</taxon>
        <taxon>Hypoxylaceae</taxon>
        <taxon>Hypoxylon</taxon>
    </lineage>
</organism>
<protein>
    <submittedName>
        <fullName evidence="1">Uncharacterized protein</fullName>
    </submittedName>
</protein>
<dbReference type="EMBL" id="MU394487">
    <property type="protein sequence ID" value="KAI6080127.1"/>
    <property type="molecule type" value="Genomic_DNA"/>
</dbReference>
<keyword evidence="2" id="KW-1185">Reference proteome</keyword>
<name>A0ACC0CIF2_9PEZI</name>
<accession>A0ACC0CIF2</accession>
<dbReference type="Proteomes" id="UP001497680">
    <property type="component" value="Unassembled WGS sequence"/>
</dbReference>
<reference evidence="1 2" key="1">
    <citation type="journal article" date="2022" name="New Phytol.">
        <title>Ecological generalism drives hyperdiversity of secondary metabolite gene clusters in xylarialean endophytes.</title>
        <authorList>
            <person name="Franco M.E.E."/>
            <person name="Wisecaver J.H."/>
            <person name="Arnold A.E."/>
            <person name="Ju Y.M."/>
            <person name="Slot J.C."/>
            <person name="Ahrendt S."/>
            <person name="Moore L.P."/>
            <person name="Eastman K.E."/>
            <person name="Scott K."/>
            <person name="Konkel Z."/>
            <person name="Mondo S.J."/>
            <person name="Kuo A."/>
            <person name="Hayes R.D."/>
            <person name="Haridas S."/>
            <person name="Andreopoulos B."/>
            <person name="Riley R."/>
            <person name="LaButti K."/>
            <person name="Pangilinan J."/>
            <person name="Lipzen A."/>
            <person name="Amirebrahimi M."/>
            <person name="Yan J."/>
            <person name="Adam C."/>
            <person name="Keymanesh K."/>
            <person name="Ng V."/>
            <person name="Louie K."/>
            <person name="Northen T."/>
            <person name="Drula E."/>
            <person name="Henrissat B."/>
            <person name="Hsieh H.M."/>
            <person name="Youens-Clark K."/>
            <person name="Lutzoni F."/>
            <person name="Miadlikowska J."/>
            <person name="Eastwood D.C."/>
            <person name="Hamelin R.C."/>
            <person name="Grigoriev I.V."/>
            <person name="U'Ren J.M."/>
        </authorList>
    </citation>
    <scope>NUCLEOTIDE SEQUENCE [LARGE SCALE GENOMIC DNA]</scope>
    <source>
        <strain evidence="1 2">ER1909</strain>
    </source>
</reference>
<sequence>MKWVQKSGEKENGEKSERKNIDSRRVWDAFHEVVCEASDDGVISPFWFYSLAIQPSRKQITPNVPGVMFIPLKSETLQSLARFQGPSDPWYQAVVYRMKSALLFKCSSSTTTKLESALEHFISEKFPVGAKDDQGQTPLHRAASAPNHAAVTRLIYNGDAPVTAQDNDGRTPLHVAIQAIKDNISPETQGNFKQVIRQLTKNRLRVNEVDNEGNTAWKYAEGKNCTWIMELKDKRGLIEGSSIHKKELESMRELSAGSQYDASNKLEVILVEFFSDQDGGKTSEWLHPDEATADQQAALFKGFKRITEALTNSELDAEKRTKKIETLFRLNKESELLVEIMDIQDELTMIRAVLMQQREVLEKLFRLYPKQEDYDDGDESPESRNKVILREMLHLWTNKLDGRGEMQPNDARKEKERSEEKYVHFENADPEEEQTPKLQGKGKGVDYETGQIKEALKNPPPRKAHLTILRNRALMHEIIRIVDRNIMVVMEMLDYSEKVQRSLNHLLDLKQKQANAWEAGFAREGSEETRRQGNIMLVFTLVTIVFLPLSFISSFFDLSIDVFPKDPATGDTAWPIGEVSGYLFGISAALFVPLIILALYVNEILSASRKYWGKARKSFLASKASKRPKKLHEDDSDEKTDEGEDHDSDKESGTDGDSVDESTSSDDSESEDAEAREYAQLFGKFTFHTHIPVARHLWRYDLYVQKDYIVEDDFTWTIRKDYPLHHYLSKIAHSNTVRKVLRYLSIRLKHRFDSDSDSDSNSDIWTIERGQARPTDANSVSSTEPTPLDMPEMLVRPDGSSTEPAENLAPTFSFGDIRNAIMRRRAHARNPDIV</sequence>
<evidence type="ECO:0000313" key="1">
    <source>
        <dbReference type="EMBL" id="KAI6080127.1"/>
    </source>
</evidence>